<evidence type="ECO:0008006" key="3">
    <source>
        <dbReference type="Google" id="ProtNLM"/>
    </source>
</evidence>
<evidence type="ECO:0000313" key="2">
    <source>
        <dbReference type="Proteomes" id="UP000324479"/>
    </source>
</evidence>
<keyword evidence="2" id="KW-1185">Reference proteome</keyword>
<name>A0A5M6CU69_9BACT</name>
<dbReference type="EMBL" id="VWOX01000029">
    <property type="protein sequence ID" value="KAA5538593.1"/>
    <property type="molecule type" value="Genomic_DNA"/>
</dbReference>
<comment type="caution">
    <text evidence="1">The sequence shown here is derived from an EMBL/GenBank/DDBJ whole genome shotgun (WGS) entry which is preliminary data.</text>
</comment>
<protein>
    <recommendedName>
        <fullName evidence="3">Peptidase M41 domain-containing protein</fullName>
    </recommendedName>
</protein>
<dbReference type="AlphaFoldDB" id="A0A5M6CU69"/>
<gene>
    <name evidence="1" type="ORF">FYK55_27285</name>
</gene>
<evidence type="ECO:0000313" key="1">
    <source>
        <dbReference type="EMBL" id="KAA5538593.1"/>
    </source>
</evidence>
<proteinExistence type="predicted"/>
<reference evidence="1 2" key="1">
    <citation type="submission" date="2019-08" db="EMBL/GenBank/DDBJ databases">
        <authorList>
            <person name="Dhanesh K."/>
            <person name="Kumar G."/>
            <person name="Sasikala C."/>
            <person name="Venkata Ramana C."/>
        </authorList>
    </citation>
    <scope>NUCLEOTIDE SEQUENCE [LARGE SCALE GENOMIC DNA]</scope>
    <source>
        <strain evidence="1 2">JC645</strain>
    </source>
</reference>
<sequence>MDDELVSAAHHEAGHIVIAHALDSRVISLKLFWSDLGRWFGESPVRLGKEDPQGMEFIVRMPQLLTVSAKTALAGMLAQAKYEGIRKYGEGIQFDLDADLNALSEFLRDNSRTEANPGSIEFGFTTKSGDRVTLRLSGHCFSTADSKSFNRSLRQVAGLDPFALTRETMQLIDLEANRINIKALATLVLKQPESGDDKLRSLTAEQILEVLSGKVEQADFEMPNSND</sequence>
<accession>A0A5M6CU69</accession>
<dbReference type="RefSeq" id="WP_150079788.1">
    <property type="nucleotide sequence ID" value="NZ_VWOX01000029.1"/>
</dbReference>
<organism evidence="1 2">
    <name type="scientific">Roseiconus nitratireducens</name>
    <dbReference type="NCBI Taxonomy" id="2605748"/>
    <lineage>
        <taxon>Bacteria</taxon>
        <taxon>Pseudomonadati</taxon>
        <taxon>Planctomycetota</taxon>
        <taxon>Planctomycetia</taxon>
        <taxon>Pirellulales</taxon>
        <taxon>Pirellulaceae</taxon>
        <taxon>Roseiconus</taxon>
    </lineage>
</organism>
<dbReference type="Proteomes" id="UP000324479">
    <property type="component" value="Unassembled WGS sequence"/>
</dbReference>